<reference evidence="5 6" key="1">
    <citation type="journal article" date="2019" name="Int. J. Syst. Evol. Microbiol.">
        <title>The Global Catalogue of Microorganisms (GCM) 10K type strain sequencing project: providing services to taxonomists for standard genome sequencing and annotation.</title>
        <authorList>
            <consortium name="The Broad Institute Genomics Platform"/>
            <consortium name="The Broad Institute Genome Sequencing Center for Infectious Disease"/>
            <person name="Wu L."/>
            <person name="Ma J."/>
        </authorList>
    </citation>
    <scope>NUCLEOTIDE SEQUENCE [LARGE SCALE GENOMIC DNA]</scope>
    <source>
        <strain evidence="5 6">JCM 14549</strain>
    </source>
</reference>
<dbReference type="InterPro" id="IPR001173">
    <property type="entry name" value="Glyco_trans_2-like"/>
</dbReference>
<dbReference type="EMBL" id="BAAANQ010000001">
    <property type="protein sequence ID" value="GAA2039324.1"/>
    <property type="molecule type" value="Genomic_DNA"/>
</dbReference>
<feature type="domain" description="Glycosyltransferase 2-like" evidence="4">
    <location>
        <begin position="4"/>
        <end position="167"/>
    </location>
</feature>
<dbReference type="PANTHER" id="PTHR48090">
    <property type="entry name" value="UNDECAPRENYL-PHOSPHATE 4-DEOXY-4-FORMAMIDO-L-ARABINOSE TRANSFERASE-RELATED"/>
    <property type="match status" value="1"/>
</dbReference>
<comment type="caution">
    <text evidence="5">The sequence shown here is derived from an EMBL/GenBank/DDBJ whole genome shotgun (WGS) entry which is preliminary data.</text>
</comment>
<dbReference type="Proteomes" id="UP001403094">
    <property type="component" value="Unassembled WGS sequence"/>
</dbReference>
<feature type="compositionally biased region" description="Low complexity" evidence="2">
    <location>
        <begin position="328"/>
        <end position="354"/>
    </location>
</feature>
<feature type="region of interest" description="Disordered" evidence="2">
    <location>
        <begin position="306"/>
        <end position="354"/>
    </location>
</feature>
<evidence type="ECO:0000313" key="5">
    <source>
        <dbReference type="EMBL" id="GAA2039324.1"/>
    </source>
</evidence>
<evidence type="ECO:0000256" key="1">
    <source>
        <dbReference type="ARBA" id="ARBA00006739"/>
    </source>
</evidence>
<dbReference type="PANTHER" id="PTHR48090:SF8">
    <property type="entry name" value="GLYCOSYLTRANSFERASE CSBB-RELATED"/>
    <property type="match status" value="1"/>
</dbReference>
<dbReference type="Gene3D" id="3.90.550.10">
    <property type="entry name" value="Spore Coat Polysaccharide Biosynthesis Protein SpsA, Chain A"/>
    <property type="match status" value="1"/>
</dbReference>
<dbReference type="RefSeq" id="WP_346069186.1">
    <property type="nucleotide sequence ID" value="NZ_BAAANQ010000001.1"/>
</dbReference>
<evidence type="ECO:0000256" key="2">
    <source>
        <dbReference type="SAM" id="MobiDB-lite"/>
    </source>
</evidence>
<evidence type="ECO:0000256" key="3">
    <source>
        <dbReference type="SAM" id="Phobius"/>
    </source>
</evidence>
<accession>A0ABN2UL85</accession>
<dbReference type="InterPro" id="IPR050256">
    <property type="entry name" value="Glycosyltransferase_2"/>
</dbReference>
<dbReference type="InterPro" id="IPR029044">
    <property type="entry name" value="Nucleotide-diphossugar_trans"/>
</dbReference>
<dbReference type="Pfam" id="PF00535">
    <property type="entry name" value="Glycos_transf_2"/>
    <property type="match status" value="1"/>
</dbReference>
<dbReference type="SUPFAM" id="SSF53448">
    <property type="entry name" value="Nucleotide-diphospho-sugar transferases"/>
    <property type="match status" value="1"/>
</dbReference>
<evidence type="ECO:0000259" key="4">
    <source>
        <dbReference type="Pfam" id="PF00535"/>
    </source>
</evidence>
<keyword evidence="3" id="KW-0472">Membrane</keyword>
<dbReference type="CDD" id="cd04187">
    <property type="entry name" value="DPM1_like_bac"/>
    <property type="match status" value="1"/>
</dbReference>
<keyword evidence="6" id="KW-1185">Reference proteome</keyword>
<feature type="transmembrane region" description="Helical" evidence="3">
    <location>
        <begin position="229"/>
        <end position="250"/>
    </location>
</feature>
<gene>
    <name evidence="5" type="ORF">GCM10009757_00240</name>
</gene>
<protein>
    <submittedName>
        <fullName evidence="5">Glycosyltransferase family 2 protein</fullName>
    </submittedName>
</protein>
<comment type="similarity">
    <text evidence="1">Belongs to the glycosyltransferase 2 family.</text>
</comment>
<keyword evidence="3" id="KW-1133">Transmembrane helix</keyword>
<keyword evidence="3" id="KW-0812">Transmembrane</keyword>
<feature type="transmembrane region" description="Helical" evidence="3">
    <location>
        <begin position="262"/>
        <end position="287"/>
    </location>
</feature>
<sequence length="354" mass="38005">MRLSVVVPCYNEEAVIDRFDQQLRASLDRLGVGYELCYVDDGSADNTLTRLRALRVEHPANTRYLSFSRNFGKEAAMLAGLRAARGDAVVLMDADLQHRPELIGRMLELHRQGHDQVVAKRDRSCDKAVRGLLSRLYYRAVNRWVDVPLASGVGDFRLLSRAAVDALLALPESNRFSKGLFSWIGFDTVTFDCRDAEREGGGGSRWRFRSLLDYGMDGLISFNNRPLRLAIHTGLALAALAGAYAAWVVVTALTGGVSVPGYVTLVAIIAGLGGLQMLMLGLIGEYIGRIYYETKRRPHYLVKETGEVGAAPGTGAPGAGPGRGADPGTGASTDPGTGTTGAGPAAVPAEDLEP</sequence>
<proteinExistence type="inferred from homology"/>
<feature type="compositionally biased region" description="Gly residues" evidence="2">
    <location>
        <begin position="315"/>
        <end position="327"/>
    </location>
</feature>
<evidence type="ECO:0000313" key="6">
    <source>
        <dbReference type="Proteomes" id="UP001403094"/>
    </source>
</evidence>
<name>A0ABN2UL85_9ACTN</name>
<organism evidence="5 6">
    <name type="scientific">Streptomyces cheonanensis</name>
    <dbReference type="NCBI Taxonomy" id="312720"/>
    <lineage>
        <taxon>Bacteria</taxon>
        <taxon>Bacillati</taxon>
        <taxon>Actinomycetota</taxon>
        <taxon>Actinomycetes</taxon>
        <taxon>Kitasatosporales</taxon>
        <taxon>Streptomycetaceae</taxon>
        <taxon>Streptomyces</taxon>
    </lineage>
</organism>